<feature type="compositionally biased region" description="Basic and acidic residues" evidence="2">
    <location>
        <begin position="118"/>
        <end position="132"/>
    </location>
</feature>
<evidence type="ECO:0000256" key="2">
    <source>
        <dbReference type="SAM" id="MobiDB-lite"/>
    </source>
</evidence>
<comment type="caution">
    <text evidence="3">The sequence shown here is derived from an EMBL/GenBank/DDBJ whole genome shotgun (WGS) entry which is preliminary data.</text>
</comment>
<dbReference type="PANTHER" id="PTHR33083:SF103">
    <property type="entry name" value="SENESCENCE REGULATOR"/>
    <property type="match status" value="1"/>
</dbReference>
<sequence length="192" mass="21437">MGDWHGIIVKGRVGGYGRRRLMKEEDLEEEEVWSVMEEEEESPSSPNYKVGGSSSSSCAWRRFPGAPRKIPTSTHDGVAAAKNMVDAHQRSSAPVKIPDWSKIYGRKNNAWSSISTRDAYEGDDTGHEGKGNDDEEEEEGEEMVPPHELLARRLERTRISSFSVCEGVGRTLKGRDLSKLRNAILTKTGFLE</sequence>
<proteinExistence type="inferred from homology"/>
<dbReference type="Pfam" id="PF04520">
    <property type="entry name" value="Senescence_reg"/>
    <property type="match status" value="1"/>
</dbReference>
<reference evidence="3" key="2">
    <citation type="journal article" date="2023" name="Plants (Basel)">
        <title>Annotation of the Turnera subulata (Passifloraceae) Draft Genome Reveals the S-Locus Evolved after the Divergence of Turneroideae from Passifloroideae in a Stepwise Manner.</title>
        <authorList>
            <person name="Henning P.M."/>
            <person name="Roalson E.H."/>
            <person name="Mir W."/>
            <person name="McCubbin A.G."/>
            <person name="Shore J.S."/>
        </authorList>
    </citation>
    <scope>NUCLEOTIDE SEQUENCE</scope>
    <source>
        <strain evidence="3">F60SS</strain>
    </source>
</reference>
<gene>
    <name evidence="3" type="ORF">Tsubulata_032506</name>
</gene>
<protein>
    <recommendedName>
        <fullName evidence="5">Senescence regulator</fullName>
    </recommendedName>
</protein>
<keyword evidence="4" id="KW-1185">Reference proteome</keyword>
<dbReference type="Proteomes" id="UP001141552">
    <property type="component" value="Unassembled WGS sequence"/>
</dbReference>
<accession>A0A9Q0FBP6</accession>
<reference evidence="3" key="1">
    <citation type="submission" date="2022-02" db="EMBL/GenBank/DDBJ databases">
        <authorList>
            <person name="Henning P.M."/>
            <person name="McCubbin A.G."/>
            <person name="Shore J.S."/>
        </authorList>
    </citation>
    <scope>NUCLEOTIDE SEQUENCE</scope>
    <source>
        <strain evidence="3">F60SS</strain>
        <tissue evidence="3">Leaves</tissue>
    </source>
</reference>
<comment type="similarity">
    <text evidence="1">Belongs to the senescence regulator S40 family.</text>
</comment>
<dbReference type="OrthoDB" id="1917735at2759"/>
<dbReference type="EMBL" id="JAKUCV010006135">
    <property type="protein sequence ID" value="KAJ4828578.1"/>
    <property type="molecule type" value="Genomic_DNA"/>
</dbReference>
<dbReference type="InterPro" id="IPR007608">
    <property type="entry name" value="Senescence_reg_S40"/>
</dbReference>
<evidence type="ECO:0000313" key="4">
    <source>
        <dbReference type="Proteomes" id="UP001141552"/>
    </source>
</evidence>
<evidence type="ECO:0000256" key="1">
    <source>
        <dbReference type="ARBA" id="ARBA00034773"/>
    </source>
</evidence>
<feature type="compositionally biased region" description="Acidic residues" evidence="2">
    <location>
        <begin position="133"/>
        <end position="142"/>
    </location>
</feature>
<evidence type="ECO:0008006" key="5">
    <source>
        <dbReference type="Google" id="ProtNLM"/>
    </source>
</evidence>
<name>A0A9Q0FBP6_9ROSI</name>
<dbReference type="AlphaFoldDB" id="A0A9Q0FBP6"/>
<organism evidence="3 4">
    <name type="scientific">Turnera subulata</name>
    <dbReference type="NCBI Taxonomy" id="218843"/>
    <lineage>
        <taxon>Eukaryota</taxon>
        <taxon>Viridiplantae</taxon>
        <taxon>Streptophyta</taxon>
        <taxon>Embryophyta</taxon>
        <taxon>Tracheophyta</taxon>
        <taxon>Spermatophyta</taxon>
        <taxon>Magnoliopsida</taxon>
        <taxon>eudicotyledons</taxon>
        <taxon>Gunneridae</taxon>
        <taxon>Pentapetalae</taxon>
        <taxon>rosids</taxon>
        <taxon>fabids</taxon>
        <taxon>Malpighiales</taxon>
        <taxon>Passifloraceae</taxon>
        <taxon>Turnera</taxon>
    </lineage>
</organism>
<feature type="region of interest" description="Disordered" evidence="2">
    <location>
        <begin position="34"/>
        <end position="76"/>
    </location>
</feature>
<evidence type="ECO:0000313" key="3">
    <source>
        <dbReference type="EMBL" id="KAJ4828578.1"/>
    </source>
</evidence>
<dbReference type="GO" id="GO:0010150">
    <property type="term" value="P:leaf senescence"/>
    <property type="evidence" value="ECO:0007669"/>
    <property type="project" value="UniProtKB-ARBA"/>
</dbReference>
<dbReference type="PANTHER" id="PTHR33083">
    <property type="entry name" value="EXPRESSED PROTEIN"/>
    <property type="match status" value="1"/>
</dbReference>
<feature type="region of interest" description="Disordered" evidence="2">
    <location>
        <begin position="114"/>
        <end position="146"/>
    </location>
</feature>